<dbReference type="Pfam" id="PF13927">
    <property type="entry name" value="Ig_3"/>
    <property type="match status" value="1"/>
</dbReference>
<keyword evidence="4" id="KW-1185">Reference proteome</keyword>
<organism evidence="3 4">
    <name type="scientific">Mytilus edulis</name>
    <name type="common">Blue mussel</name>
    <dbReference type="NCBI Taxonomy" id="6550"/>
    <lineage>
        <taxon>Eukaryota</taxon>
        <taxon>Metazoa</taxon>
        <taxon>Spiralia</taxon>
        <taxon>Lophotrochozoa</taxon>
        <taxon>Mollusca</taxon>
        <taxon>Bivalvia</taxon>
        <taxon>Autobranchia</taxon>
        <taxon>Pteriomorphia</taxon>
        <taxon>Mytilida</taxon>
        <taxon>Mytiloidea</taxon>
        <taxon>Mytilidae</taxon>
        <taxon>Mytilinae</taxon>
        <taxon>Mytilus</taxon>
    </lineage>
</organism>
<name>A0A8S3TJE8_MYTED</name>
<dbReference type="EMBL" id="CAJPWZ010002132">
    <property type="protein sequence ID" value="CAG2231236.1"/>
    <property type="molecule type" value="Genomic_DNA"/>
</dbReference>
<dbReference type="AlphaFoldDB" id="A0A8S3TJE8"/>
<evidence type="ECO:0000313" key="4">
    <source>
        <dbReference type="Proteomes" id="UP000683360"/>
    </source>
</evidence>
<evidence type="ECO:0000313" key="3">
    <source>
        <dbReference type="EMBL" id="CAG2231236.1"/>
    </source>
</evidence>
<dbReference type="Gene3D" id="2.60.40.10">
    <property type="entry name" value="Immunoglobulins"/>
    <property type="match status" value="1"/>
</dbReference>
<dbReference type="InterPro" id="IPR013783">
    <property type="entry name" value="Ig-like_fold"/>
</dbReference>
<feature type="signal peptide" evidence="1">
    <location>
        <begin position="1"/>
        <end position="19"/>
    </location>
</feature>
<dbReference type="Proteomes" id="UP000683360">
    <property type="component" value="Unassembled WGS sequence"/>
</dbReference>
<dbReference type="SMART" id="SM00409">
    <property type="entry name" value="IG"/>
    <property type="match status" value="1"/>
</dbReference>
<proteinExistence type="predicted"/>
<keyword evidence="1" id="KW-0732">Signal</keyword>
<feature type="chain" id="PRO_5035837320" description="Ig-like domain-containing protein" evidence="1">
    <location>
        <begin position="20"/>
        <end position="181"/>
    </location>
</feature>
<dbReference type="InterPro" id="IPR036179">
    <property type="entry name" value="Ig-like_dom_sf"/>
</dbReference>
<protein>
    <recommendedName>
        <fullName evidence="2">Ig-like domain-containing protein</fullName>
    </recommendedName>
</protein>
<evidence type="ECO:0000259" key="2">
    <source>
        <dbReference type="PROSITE" id="PS50835"/>
    </source>
</evidence>
<accession>A0A8S3TJE8</accession>
<reference evidence="3" key="1">
    <citation type="submission" date="2021-03" db="EMBL/GenBank/DDBJ databases">
        <authorList>
            <person name="Bekaert M."/>
        </authorList>
    </citation>
    <scope>NUCLEOTIDE SEQUENCE</scope>
</reference>
<feature type="domain" description="Ig-like" evidence="2">
    <location>
        <begin position="29"/>
        <end position="96"/>
    </location>
</feature>
<sequence length="181" mass="20747">MRVTSSLIIILSLCRVNLSDIRIKKYVPGDDVMLDCNVNIARTAYHTISWLFENKVVSNGDKLNTMSNKSLRYELTADMDLRIKNTSIGDEGKYTCLSNPPLQDGKYTIRLKIQNNKPTVHTTSKETTNQALHADVETTNFKEEQNNVNIKEKENNRKKVNLVGKCKEVNQRKRYTILLNV</sequence>
<dbReference type="InterPro" id="IPR003599">
    <property type="entry name" value="Ig_sub"/>
</dbReference>
<dbReference type="InterPro" id="IPR007110">
    <property type="entry name" value="Ig-like_dom"/>
</dbReference>
<dbReference type="OrthoDB" id="10425371at2759"/>
<comment type="caution">
    <text evidence="3">The sequence shown here is derived from an EMBL/GenBank/DDBJ whole genome shotgun (WGS) entry which is preliminary data.</text>
</comment>
<dbReference type="SUPFAM" id="SSF48726">
    <property type="entry name" value="Immunoglobulin"/>
    <property type="match status" value="1"/>
</dbReference>
<dbReference type="PROSITE" id="PS50835">
    <property type="entry name" value="IG_LIKE"/>
    <property type="match status" value="1"/>
</dbReference>
<evidence type="ECO:0000256" key="1">
    <source>
        <dbReference type="SAM" id="SignalP"/>
    </source>
</evidence>
<gene>
    <name evidence="3" type="ORF">MEDL_44023</name>
</gene>